<dbReference type="PANTHER" id="PTHR48075">
    <property type="entry name" value="3-HYDROXYACYL-COA DEHYDROGENASE FAMILY PROTEIN"/>
    <property type="match status" value="1"/>
</dbReference>
<dbReference type="InterPro" id="IPR006176">
    <property type="entry name" value="3-OHacyl-CoA_DH_NAD-bd"/>
</dbReference>
<dbReference type="PANTHER" id="PTHR48075:SF5">
    <property type="entry name" value="3-HYDROXYBUTYRYL-COA DEHYDROGENASE"/>
    <property type="match status" value="1"/>
</dbReference>
<dbReference type="EC" id="1.1.1.35" evidence="4"/>
<sequence length="502" mass="53118">MVDFEKATATVGVVGAGAMGQGIVQVSLQGGLNVVVHDAREGGAAAGAEQVLKRIDRLVEKGTLKAEDAAAMRGRLTVARGLDDLKPCDAVIEAVFEDLEVKRALFQEIEGVVREDCIIASNTSSLPIASIARVCRHKGRIAGMHFFNPVPLMKLVEIIRGPETSDATAQALMALGKRQGRVPVLVADSPGFLVNMGGRAFTTEGLRIQQECVATPAQIDAIMRDCGHFRMGPFELMDLTGIDVNYPVSMIVFSEFGYDARLRTTPQHKLLYEAGRHGRKTKAGHFTYDADGKATDATGADHVTDATPATACAVVEGNDRLASLLEEAGIAVGADDGKVALVAAPMGEDATTFAVRTGADPKRLVAVDVTGDTSRRVTVMTAPGADLSHRDAVAAAIAGTGRKVTAIKDSPGFVLQRMRAMIANLGCEIAQIGLATPADIDTALQLGLNYPLGPLQIAEDMGARTTLAIMEHLQAITGDDRYRPSLWLRRRALLGLPVHDAG</sequence>
<feature type="domain" description="3-hydroxyacyl-CoA dehydrogenase NAD binding" evidence="3">
    <location>
        <begin position="10"/>
        <end position="188"/>
    </location>
</feature>
<dbReference type="GO" id="GO:0070403">
    <property type="term" value="F:NAD+ binding"/>
    <property type="evidence" value="ECO:0007669"/>
    <property type="project" value="InterPro"/>
</dbReference>
<dbReference type="SUPFAM" id="SSF51735">
    <property type="entry name" value="NAD(P)-binding Rossmann-fold domains"/>
    <property type="match status" value="1"/>
</dbReference>
<evidence type="ECO:0000259" key="3">
    <source>
        <dbReference type="Pfam" id="PF02737"/>
    </source>
</evidence>
<dbReference type="FunFam" id="3.40.50.720:FF:000009">
    <property type="entry name" value="Fatty oxidation complex, alpha subunit"/>
    <property type="match status" value="1"/>
</dbReference>
<comment type="caution">
    <text evidence="4">The sequence shown here is derived from an EMBL/GenBank/DDBJ whole genome shotgun (WGS) entry which is preliminary data.</text>
</comment>
<dbReference type="Pfam" id="PF02737">
    <property type="entry name" value="3HCDH_N"/>
    <property type="match status" value="1"/>
</dbReference>
<dbReference type="Proteomes" id="UP001055804">
    <property type="component" value="Unassembled WGS sequence"/>
</dbReference>
<dbReference type="Gene3D" id="1.10.1040.50">
    <property type="match status" value="1"/>
</dbReference>
<evidence type="ECO:0000313" key="5">
    <source>
        <dbReference type="Proteomes" id="UP001055804"/>
    </source>
</evidence>
<dbReference type="GO" id="GO:0003857">
    <property type="term" value="F:(3S)-3-hydroxyacyl-CoA dehydrogenase (NAD+) activity"/>
    <property type="evidence" value="ECO:0007669"/>
    <property type="project" value="UniProtKB-EC"/>
</dbReference>
<dbReference type="EMBL" id="JAMZFT010000001">
    <property type="protein sequence ID" value="MCP1335346.1"/>
    <property type="molecule type" value="Genomic_DNA"/>
</dbReference>
<gene>
    <name evidence="4" type="ORF">NJQ99_02890</name>
</gene>
<keyword evidence="1 4" id="KW-0560">Oxidoreductase</keyword>
<proteinExistence type="predicted"/>
<dbReference type="SUPFAM" id="SSF48179">
    <property type="entry name" value="6-phosphogluconate dehydrogenase C-terminal domain-like"/>
    <property type="match status" value="2"/>
</dbReference>
<evidence type="ECO:0000259" key="2">
    <source>
        <dbReference type="Pfam" id="PF00725"/>
    </source>
</evidence>
<protein>
    <submittedName>
        <fullName evidence="4">3-hydroxyacyl-CoA dehydrogenase</fullName>
        <ecNumber evidence="4">1.1.1.35</ecNumber>
    </submittedName>
</protein>
<keyword evidence="5" id="KW-1185">Reference proteome</keyword>
<evidence type="ECO:0000313" key="4">
    <source>
        <dbReference type="EMBL" id="MCP1335346.1"/>
    </source>
</evidence>
<dbReference type="InterPro" id="IPR006108">
    <property type="entry name" value="3HC_DH_C"/>
</dbReference>
<dbReference type="InterPro" id="IPR008927">
    <property type="entry name" value="6-PGluconate_DH-like_C_sf"/>
</dbReference>
<dbReference type="Pfam" id="PF00725">
    <property type="entry name" value="3HCDH"/>
    <property type="match status" value="2"/>
</dbReference>
<dbReference type="RefSeq" id="WP_269331293.1">
    <property type="nucleotide sequence ID" value="NZ_JAMZFT010000001.1"/>
</dbReference>
<feature type="domain" description="3-hydroxyacyl-CoA dehydrogenase C-terminal" evidence="2">
    <location>
        <begin position="412"/>
        <end position="492"/>
    </location>
</feature>
<dbReference type="AlphaFoldDB" id="A0A9J6PGX1"/>
<dbReference type="NCBIfam" id="NF006124">
    <property type="entry name" value="PRK08268.1"/>
    <property type="match status" value="1"/>
</dbReference>
<feature type="domain" description="3-hydroxyacyl-CoA dehydrogenase C-terminal" evidence="2">
    <location>
        <begin position="191"/>
        <end position="288"/>
    </location>
</feature>
<accession>A0A9J6PGX1</accession>
<dbReference type="Gene3D" id="3.40.50.720">
    <property type="entry name" value="NAD(P)-binding Rossmann-like Domain"/>
    <property type="match status" value="1"/>
</dbReference>
<evidence type="ECO:0000256" key="1">
    <source>
        <dbReference type="ARBA" id="ARBA00023002"/>
    </source>
</evidence>
<organism evidence="4 5">
    <name type="scientific">Futiania mangrovi</name>
    <dbReference type="NCBI Taxonomy" id="2959716"/>
    <lineage>
        <taxon>Bacteria</taxon>
        <taxon>Pseudomonadati</taxon>
        <taxon>Pseudomonadota</taxon>
        <taxon>Alphaproteobacteria</taxon>
        <taxon>Futianiales</taxon>
        <taxon>Futianiaceae</taxon>
        <taxon>Futiania</taxon>
    </lineage>
</organism>
<name>A0A9J6PGX1_9PROT</name>
<dbReference type="InterPro" id="IPR036291">
    <property type="entry name" value="NAD(P)-bd_dom_sf"/>
</dbReference>
<reference evidence="4" key="1">
    <citation type="submission" date="2022-06" db="EMBL/GenBank/DDBJ databases">
        <title>Isolation and Genomics of Futiania mangrovii gen. nov., sp. nov., a Rare and Metabolically-versatile member in the Class Alphaproteobacteria.</title>
        <authorList>
            <person name="Liu L."/>
            <person name="Huang W.-C."/>
            <person name="Pan J."/>
            <person name="Li J."/>
            <person name="Huang Y."/>
            <person name="Du H."/>
            <person name="Liu Y."/>
            <person name="Li M."/>
        </authorList>
    </citation>
    <scope>NUCLEOTIDE SEQUENCE</scope>
    <source>
        <strain evidence="4">FT118</strain>
    </source>
</reference>
<dbReference type="GO" id="GO:0006631">
    <property type="term" value="P:fatty acid metabolic process"/>
    <property type="evidence" value="ECO:0007669"/>
    <property type="project" value="InterPro"/>
</dbReference>
<dbReference type="Gene3D" id="1.10.1040.10">
    <property type="entry name" value="N-(1-d-carboxylethyl)-l-norvaline Dehydrogenase, domain 2"/>
    <property type="match status" value="1"/>
</dbReference>
<dbReference type="InterPro" id="IPR013328">
    <property type="entry name" value="6PGD_dom2"/>
</dbReference>